<evidence type="ECO:0000256" key="4">
    <source>
        <dbReference type="ARBA" id="ARBA00023319"/>
    </source>
</evidence>
<organism evidence="8 9">
    <name type="scientific">Biomphalaria glabrata</name>
    <name type="common">Bloodfluke planorb</name>
    <name type="synonym">Freshwater snail</name>
    <dbReference type="NCBI Taxonomy" id="6526"/>
    <lineage>
        <taxon>Eukaryota</taxon>
        <taxon>Metazoa</taxon>
        <taxon>Spiralia</taxon>
        <taxon>Lophotrochozoa</taxon>
        <taxon>Mollusca</taxon>
        <taxon>Gastropoda</taxon>
        <taxon>Heterobranchia</taxon>
        <taxon>Euthyneura</taxon>
        <taxon>Panpulmonata</taxon>
        <taxon>Hygrophila</taxon>
        <taxon>Lymnaeoidea</taxon>
        <taxon>Planorbidae</taxon>
        <taxon>Biomphalaria</taxon>
    </lineage>
</organism>
<dbReference type="SUPFAM" id="SSF48726">
    <property type="entry name" value="Immunoglobulin"/>
    <property type="match status" value="2"/>
</dbReference>
<keyword evidence="3" id="KW-0325">Glycoprotein</keyword>
<feature type="signal peptide" evidence="6">
    <location>
        <begin position="1"/>
        <end position="22"/>
    </location>
</feature>
<dbReference type="PANTHER" id="PTHR44337:SF20">
    <property type="entry name" value="CARCINOEMBRYONIC ANTIGEN-RELATED CELL ADHESION MOLECULE 5-RELATED"/>
    <property type="match status" value="1"/>
</dbReference>
<dbReference type="Pfam" id="PF07679">
    <property type="entry name" value="I-set"/>
    <property type="match status" value="1"/>
</dbReference>
<keyword evidence="2" id="KW-1015">Disulfide bond</keyword>
<dbReference type="CDD" id="cd00096">
    <property type="entry name" value="Ig"/>
    <property type="match status" value="1"/>
</dbReference>
<evidence type="ECO:0000256" key="6">
    <source>
        <dbReference type="SAM" id="SignalP"/>
    </source>
</evidence>
<evidence type="ECO:0000256" key="2">
    <source>
        <dbReference type="ARBA" id="ARBA00023157"/>
    </source>
</evidence>
<dbReference type="InterPro" id="IPR007110">
    <property type="entry name" value="Ig-like_dom"/>
</dbReference>
<dbReference type="InterPro" id="IPR052598">
    <property type="entry name" value="IgSF_CEA-related"/>
</dbReference>
<dbReference type="EnsemblMetazoa" id="BGLB035734-RA">
    <property type="protein sequence ID" value="BGLB035734-PA"/>
    <property type="gene ID" value="BGLB035734"/>
</dbReference>
<keyword evidence="5" id="KW-0472">Membrane</keyword>
<feature type="chain" id="PRO_5012090139" description="Ig-like domain-containing protein" evidence="6">
    <location>
        <begin position="23"/>
        <end position="338"/>
    </location>
</feature>
<keyword evidence="4" id="KW-0393">Immunoglobulin domain</keyword>
<keyword evidence="1 6" id="KW-0732">Signal</keyword>
<dbReference type="Gene3D" id="2.60.40.10">
    <property type="entry name" value="Immunoglobulins"/>
    <property type="match status" value="2"/>
</dbReference>
<reference evidence="8" key="1">
    <citation type="submission" date="2020-05" db="UniProtKB">
        <authorList>
            <consortium name="EnsemblMetazoa"/>
        </authorList>
    </citation>
    <scope>IDENTIFICATION</scope>
    <source>
        <strain evidence="8">BB02</strain>
    </source>
</reference>
<feature type="domain" description="Ig-like" evidence="7">
    <location>
        <begin position="199"/>
        <end position="288"/>
    </location>
</feature>
<sequence>MGSLSCILLAFTLASISNAVSGQYVTIQPNVRGLAVTLGSTLKLTCYLDGSQGSFPIWVNSSSTQIQTFTMKNSIYGSTLTIENYREIGEKIFICSSDKSIAEITVITVEETKEGDHFYYGNKTAALTCAISGLEISPKDWLFKNRSLSGDKKFKMENSTIIIDKPNRDDAGPYTAVYEIKSSQGTFEHQCVVEYTAGPLVMDMARSRNLEQGDDLKLSCEVKGYPQAVIIWQRDKMNITRNGTIFSEYMGYKDGQIEIKNVQFDDAGNYTCTAYSERFGNSSTKNIIVRVKDPIAWVWPLVGILVEVALLAIIIIVVKLCERRNKDSLSEPPREKNE</sequence>
<dbReference type="AlphaFoldDB" id="A0A2C9LWA9"/>
<dbReference type="InterPro" id="IPR003598">
    <property type="entry name" value="Ig_sub2"/>
</dbReference>
<dbReference type="InterPro" id="IPR013098">
    <property type="entry name" value="Ig_I-set"/>
</dbReference>
<dbReference type="KEGG" id="bgt:106050557"/>
<feature type="domain" description="Ig-like" evidence="7">
    <location>
        <begin position="29"/>
        <end position="105"/>
    </location>
</feature>
<dbReference type="InterPro" id="IPR013783">
    <property type="entry name" value="Ig-like_fold"/>
</dbReference>
<feature type="transmembrane region" description="Helical" evidence="5">
    <location>
        <begin position="297"/>
        <end position="318"/>
    </location>
</feature>
<dbReference type="VEuPathDB" id="VectorBase:BGLB035734"/>
<keyword evidence="5" id="KW-0812">Transmembrane</keyword>
<evidence type="ECO:0000313" key="9">
    <source>
        <dbReference type="Proteomes" id="UP000076420"/>
    </source>
</evidence>
<dbReference type="Proteomes" id="UP000076420">
    <property type="component" value="Unassembled WGS sequence"/>
</dbReference>
<evidence type="ECO:0000256" key="5">
    <source>
        <dbReference type="SAM" id="Phobius"/>
    </source>
</evidence>
<proteinExistence type="predicted"/>
<dbReference type="SMART" id="SM00409">
    <property type="entry name" value="IG"/>
    <property type="match status" value="3"/>
</dbReference>
<evidence type="ECO:0000256" key="3">
    <source>
        <dbReference type="ARBA" id="ARBA00023180"/>
    </source>
</evidence>
<dbReference type="VEuPathDB" id="VectorBase:BGLAX_028465"/>
<name>A0A2C9LWA9_BIOGL</name>
<dbReference type="FunFam" id="2.60.40.10:FF:000032">
    <property type="entry name" value="palladin isoform X1"/>
    <property type="match status" value="1"/>
</dbReference>
<protein>
    <recommendedName>
        <fullName evidence="7">Ig-like domain-containing protein</fullName>
    </recommendedName>
</protein>
<dbReference type="STRING" id="6526.A0A2C9LWA9"/>
<evidence type="ECO:0000259" key="7">
    <source>
        <dbReference type="PROSITE" id="PS50835"/>
    </source>
</evidence>
<dbReference type="SMART" id="SM00408">
    <property type="entry name" value="IGc2"/>
    <property type="match status" value="1"/>
</dbReference>
<dbReference type="PANTHER" id="PTHR44337">
    <property type="entry name" value="CARCINOEMBRYONIC ANTIGEN-RELATED CELL ADHESION MOLECULE 8"/>
    <property type="match status" value="1"/>
</dbReference>
<evidence type="ECO:0000313" key="8">
    <source>
        <dbReference type="EnsemblMetazoa" id="BGLB035734-PA"/>
    </source>
</evidence>
<dbReference type="InterPro" id="IPR003599">
    <property type="entry name" value="Ig_sub"/>
</dbReference>
<dbReference type="OrthoDB" id="6086948at2759"/>
<gene>
    <name evidence="8" type="primary">106050557</name>
</gene>
<evidence type="ECO:0000256" key="1">
    <source>
        <dbReference type="ARBA" id="ARBA00022729"/>
    </source>
</evidence>
<keyword evidence="5" id="KW-1133">Transmembrane helix</keyword>
<dbReference type="RefSeq" id="XP_013060986.2">
    <property type="nucleotide sequence ID" value="XM_013205532.2"/>
</dbReference>
<dbReference type="PROSITE" id="PS50835">
    <property type="entry name" value="IG_LIKE"/>
    <property type="match status" value="2"/>
</dbReference>
<dbReference type="InterPro" id="IPR036179">
    <property type="entry name" value="Ig-like_dom_sf"/>
</dbReference>
<accession>A0A2C9LWA9</accession>